<evidence type="ECO:0000259" key="2">
    <source>
        <dbReference type="SMART" id="SM00363"/>
    </source>
</evidence>
<gene>
    <name evidence="3" type="ORF">EDD61_1306</name>
</gene>
<comment type="caution">
    <text evidence="3">The sequence shown here is derived from an EMBL/GenBank/DDBJ whole genome shotgun (WGS) entry which is preliminary data.</text>
</comment>
<dbReference type="SMART" id="SM00363">
    <property type="entry name" value="S4"/>
    <property type="match status" value="1"/>
</dbReference>
<dbReference type="AlphaFoldDB" id="A0A4R3SVL7"/>
<dbReference type="InterPro" id="IPR040591">
    <property type="entry name" value="RqcP2_RBD"/>
</dbReference>
<dbReference type="Gene3D" id="3.30.70.330">
    <property type="match status" value="1"/>
</dbReference>
<dbReference type="InterPro" id="IPR002942">
    <property type="entry name" value="S4_RNA-bd"/>
</dbReference>
<evidence type="ECO:0000313" key="3">
    <source>
        <dbReference type="EMBL" id="TCU52920.1"/>
    </source>
</evidence>
<proteinExistence type="predicted"/>
<evidence type="ECO:0000313" key="4">
    <source>
        <dbReference type="Proteomes" id="UP000295773"/>
    </source>
</evidence>
<dbReference type="InterPro" id="IPR012677">
    <property type="entry name" value="Nucleotide-bd_a/b_plait_sf"/>
</dbReference>
<dbReference type="InterPro" id="IPR036986">
    <property type="entry name" value="S4_RNA-bd_sf"/>
</dbReference>
<dbReference type="Gene3D" id="3.10.290.10">
    <property type="entry name" value="RNA-binding S4 domain"/>
    <property type="match status" value="1"/>
</dbReference>
<sequence>MPIHFEHYRGNEKFVKRIYDLIDLMERRRRIVVTPFFAPDECNICDAILGHQIPYRKSGGYQGAERCRYALLPYEDELADLKITILKATYSPQFGKLAHPDVLGAILNLGIEREKIGDLIVKDNELIIFVDEEIENYIVCNLTRIKRSNVHFKRYEGEVTYEPQIRYEHKIVSSLRLDVLVSSFANISRKKAQELIRAGLVKVNHVILEETSYLCNNNSAISIRGHGRFYFKEIVKTTKKDHLVILAGKYQ</sequence>
<keyword evidence="1" id="KW-0694">RNA-binding</keyword>
<dbReference type="EMBL" id="SMBP01000030">
    <property type="protein sequence ID" value="TCU52920.1"/>
    <property type="molecule type" value="Genomic_DNA"/>
</dbReference>
<reference evidence="3 4" key="1">
    <citation type="submission" date="2019-03" db="EMBL/GenBank/DDBJ databases">
        <title>Genomic Encyclopedia of Type Strains, Phase IV (KMG-IV): sequencing the most valuable type-strain genomes for metagenomic binning, comparative biology and taxonomic classification.</title>
        <authorList>
            <person name="Goeker M."/>
        </authorList>
    </citation>
    <scope>NUCLEOTIDE SEQUENCE [LARGE SCALE GENOMIC DNA]</scope>
    <source>
        <strain evidence="3 4">DSM 29481</strain>
    </source>
</reference>
<dbReference type="Pfam" id="PF01479">
    <property type="entry name" value="S4"/>
    <property type="match status" value="1"/>
</dbReference>
<keyword evidence="4" id="KW-1185">Reference proteome</keyword>
<dbReference type="PROSITE" id="PS50889">
    <property type="entry name" value="S4"/>
    <property type="match status" value="1"/>
</dbReference>
<dbReference type="Gene3D" id="3.30.1370.160">
    <property type="match status" value="1"/>
</dbReference>
<evidence type="ECO:0000256" key="1">
    <source>
        <dbReference type="PROSITE-ProRule" id="PRU00182"/>
    </source>
</evidence>
<dbReference type="Pfam" id="PF17774">
    <property type="entry name" value="YlmH_RBD"/>
    <property type="match status" value="1"/>
</dbReference>
<accession>A0A4R3SVL7</accession>
<feature type="domain" description="RNA-binding S4" evidence="2">
    <location>
        <begin position="175"/>
        <end position="235"/>
    </location>
</feature>
<dbReference type="Proteomes" id="UP000295773">
    <property type="component" value="Unassembled WGS sequence"/>
</dbReference>
<dbReference type="RefSeq" id="WP_132225725.1">
    <property type="nucleotide sequence ID" value="NZ_JADPGE010000023.1"/>
</dbReference>
<dbReference type="CDD" id="cd00165">
    <property type="entry name" value="S4"/>
    <property type="match status" value="1"/>
</dbReference>
<dbReference type="SUPFAM" id="SSF55174">
    <property type="entry name" value="Alpha-L RNA-binding motif"/>
    <property type="match status" value="1"/>
</dbReference>
<name>A0A4R3SVL7_9FIRM</name>
<organism evidence="3 4">
    <name type="scientific">Longicatena caecimuris</name>
    <dbReference type="NCBI Taxonomy" id="1796635"/>
    <lineage>
        <taxon>Bacteria</taxon>
        <taxon>Bacillati</taxon>
        <taxon>Bacillota</taxon>
        <taxon>Erysipelotrichia</taxon>
        <taxon>Erysipelotrichales</taxon>
        <taxon>Erysipelotrichaceae</taxon>
        <taxon>Longicatena</taxon>
    </lineage>
</organism>
<protein>
    <submittedName>
        <fullName evidence="3">RNA-binding protein YlmH</fullName>
    </submittedName>
</protein>
<dbReference type="GO" id="GO:0003723">
    <property type="term" value="F:RNA binding"/>
    <property type="evidence" value="ECO:0007669"/>
    <property type="project" value="UniProtKB-KW"/>
</dbReference>